<proteinExistence type="inferred from homology"/>
<dbReference type="GO" id="GO:0016491">
    <property type="term" value="F:oxidoreductase activity"/>
    <property type="evidence" value="ECO:0007669"/>
    <property type="project" value="UniProtKB-KW"/>
</dbReference>
<dbReference type="InterPro" id="IPR029479">
    <property type="entry name" value="Nitroreductase"/>
</dbReference>
<evidence type="ECO:0000259" key="7">
    <source>
        <dbReference type="Pfam" id="PF00881"/>
    </source>
</evidence>
<accession>A0A4U7BLZ8</accession>
<comment type="caution">
    <text evidence="8">The sequence shown here is derived from an EMBL/GenBank/DDBJ whole genome shotgun (WGS) entry which is preliminary data.</text>
</comment>
<keyword evidence="5" id="KW-0521">NADP</keyword>
<evidence type="ECO:0000256" key="2">
    <source>
        <dbReference type="ARBA" id="ARBA00007118"/>
    </source>
</evidence>
<keyword evidence="9" id="KW-1185">Reference proteome</keyword>
<evidence type="ECO:0000256" key="5">
    <source>
        <dbReference type="ARBA" id="ARBA00022857"/>
    </source>
</evidence>
<dbReference type="PANTHER" id="PTHR43673">
    <property type="entry name" value="NAD(P)H NITROREDUCTASE YDGI-RELATED"/>
    <property type="match status" value="1"/>
</dbReference>
<dbReference type="OrthoDB" id="9809288at2"/>
<comment type="similarity">
    <text evidence="2">Belongs to the nitroreductase family.</text>
</comment>
<evidence type="ECO:0000313" key="9">
    <source>
        <dbReference type="Proteomes" id="UP000310353"/>
    </source>
</evidence>
<feature type="domain" description="Nitroreductase" evidence="7">
    <location>
        <begin position="10"/>
        <end position="181"/>
    </location>
</feature>
<dbReference type="CDD" id="cd02149">
    <property type="entry name" value="NfsB-like"/>
    <property type="match status" value="1"/>
</dbReference>
<evidence type="ECO:0000256" key="6">
    <source>
        <dbReference type="ARBA" id="ARBA00023002"/>
    </source>
</evidence>
<protein>
    <submittedName>
        <fullName evidence="8">NAD(P)H-dependent oxidoreductase</fullName>
    </submittedName>
</protein>
<keyword evidence="4" id="KW-0288">FMN</keyword>
<reference evidence="8 9" key="1">
    <citation type="submission" date="2018-05" db="EMBL/GenBank/DDBJ databases">
        <title>Novel Campyloabacter and Helicobacter Species and Strains.</title>
        <authorList>
            <person name="Mannion A.J."/>
            <person name="Shen Z."/>
            <person name="Fox J.G."/>
        </authorList>
    </citation>
    <scope>NUCLEOTIDE SEQUENCE [LARGE SCALE GENOMIC DNA]</scope>
    <source>
        <strain evidence="9">MIT17-670</strain>
    </source>
</reference>
<dbReference type="RefSeq" id="WP_137621475.1">
    <property type="nucleotide sequence ID" value="NZ_NXMA01000001.1"/>
</dbReference>
<keyword evidence="6" id="KW-0560">Oxidoreductase</keyword>
<name>A0A4U7BLZ8_9BACT</name>
<evidence type="ECO:0000313" key="8">
    <source>
        <dbReference type="EMBL" id="TKX33118.1"/>
    </source>
</evidence>
<dbReference type="Gene3D" id="3.40.109.10">
    <property type="entry name" value="NADH Oxidase"/>
    <property type="match status" value="1"/>
</dbReference>
<dbReference type="SUPFAM" id="SSF55469">
    <property type="entry name" value="FMN-dependent nitroreductase-like"/>
    <property type="match status" value="1"/>
</dbReference>
<dbReference type="AlphaFoldDB" id="A0A4U7BLZ8"/>
<dbReference type="PANTHER" id="PTHR43673:SF2">
    <property type="entry name" value="NITROREDUCTASE"/>
    <property type="match status" value="1"/>
</dbReference>
<keyword evidence="3" id="KW-0285">Flavoprotein</keyword>
<dbReference type="Pfam" id="PF00881">
    <property type="entry name" value="Nitroreductase"/>
    <property type="match status" value="1"/>
</dbReference>
<sequence>MKKELEIFSNRYSCRNFKKDKKLNPQDLQTILEMARLSPSSLGLEPWKFVVVQDQNKKEELFQICNHQNHVKDCSALIIIISRFDFLDYFEEKLRKRDMSEVEIQKRLDTYMPFLKSLNNEQKIAYAREQAHIALASILYSANALNIASCPIGGFNKEKLDSYLSLNTQVEGVTLVVALGYSNDDKLPQKNRFKFDEVVRFL</sequence>
<evidence type="ECO:0000256" key="1">
    <source>
        <dbReference type="ARBA" id="ARBA00001917"/>
    </source>
</evidence>
<comment type="cofactor">
    <cofactor evidence="1">
        <name>FMN</name>
        <dbReference type="ChEBI" id="CHEBI:58210"/>
    </cofactor>
</comment>
<organism evidence="8 9">
    <name type="scientific">Campylobacter aviculae</name>
    <dbReference type="NCBI Taxonomy" id="2510190"/>
    <lineage>
        <taxon>Bacteria</taxon>
        <taxon>Pseudomonadati</taxon>
        <taxon>Campylobacterota</taxon>
        <taxon>Epsilonproteobacteria</taxon>
        <taxon>Campylobacterales</taxon>
        <taxon>Campylobacteraceae</taxon>
        <taxon>Campylobacter</taxon>
    </lineage>
</organism>
<evidence type="ECO:0000256" key="4">
    <source>
        <dbReference type="ARBA" id="ARBA00022643"/>
    </source>
</evidence>
<dbReference type="InterPro" id="IPR000415">
    <property type="entry name" value="Nitroreductase-like"/>
</dbReference>
<gene>
    <name evidence="8" type="ORF">CQA76_00370</name>
</gene>
<dbReference type="EMBL" id="NXMA01000001">
    <property type="protein sequence ID" value="TKX33118.1"/>
    <property type="molecule type" value="Genomic_DNA"/>
</dbReference>
<evidence type="ECO:0000256" key="3">
    <source>
        <dbReference type="ARBA" id="ARBA00022630"/>
    </source>
</evidence>
<dbReference type="InterPro" id="IPR033878">
    <property type="entry name" value="NfsB-like"/>
</dbReference>
<dbReference type="Proteomes" id="UP000310353">
    <property type="component" value="Unassembled WGS sequence"/>
</dbReference>